<organism evidence="2 3">
    <name type="scientific">Flavobacterium saccharophilum</name>
    <dbReference type="NCBI Taxonomy" id="29534"/>
    <lineage>
        <taxon>Bacteria</taxon>
        <taxon>Pseudomonadati</taxon>
        <taxon>Bacteroidota</taxon>
        <taxon>Flavobacteriia</taxon>
        <taxon>Flavobacteriales</taxon>
        <taxon>Flavobacteriaceae</taxon>
        <taxon>Flavobacterium</taxon>
    </lineage>
</organism>
<reference evidence="3" key="1">
    <citation type="submission" date="2016-11" db="EMBL/GenBank/DDBJ databases">
        <authorList>
            <person name="Varghese N."/>
            <person name="Submissions S."/>
        </authorList>
    </citation>
    <scope>NUCLEOTIDE SEQUENCE [LARGE SCALE GENOMIC DNA]</scope>
    <source>
        <strain evidence="3">DSM 1811</strain>
    </source>
</reference>
<keyword evidence="3" id="KW-1185">Reference proteome</keyword>
<dbReference type="AlphaFoldDB" id="A0A1M7BCP9"/>
<evidence type="ECO:0000313" key="2">
    <source>
        <dbReference type="EMBL" id="SHL52772.1"/>
    </source>
</evidence>
<name>A0A1M7BCP9_9FLAO</name>
<evidence type="ECO:0008006" key="4">
    <source>
        <dbReference type="Google" id="ProtNLM"/>
    </source>
</evidence>
<accession>A0A1M7BCP9</accession>
<sequence length="294" mass="30982">MKINLMKRQGFLLLFFMTAVLGVTSCQPDDSIVDNGLTNSNVDASFDIIPVEGKVNTYQLVAQTKGVLKSLWDTGAGDYAGKMVEEISLPDAGTYTIVHTAIGSGGGKASASKEIVVATSDPLKGNLVQGGSFATAADQAKWTVLNLSATGAAFWSYENNSATIHSPGGWAQEGIYQAIDVVKDKEYTIDMRVSSPSGSDETWFEVYAGTSAPASGVEYKDNKVMGLSTWDGCAKAGFSGMLSVVGCVKNDKTGTVSNTVKFAATGKVYLLIRSGGNTFTKDGITVSKIEMRGK</sequence>
<evidence type="ECO:0000256" key="1">
    <source>
        <dbReference type="SAM" id="SignalP"/>
    </source>
</evidence>
<dbReference type="RefSeq" id="WP_072970462.1">
    <property type="nucleotide sequence ID" value="NZ_FRBY01000001.1"/>
</dbReference>
<keyword evidence="1" id="KW-0732">Signal</keyword>
<gene>
    <name evidence="2" type="ORF">SAMN05444366_1016</name>
</gene>
<dbReference type="Proteomes" id="UP000184121">
    <property type="component" value="Unassembled WGS sequence"/>
</dbReference>
<feature type="signal peptide" evidence="1">
    <location>
        <begin position="1"/>
        <end position="22"/>
    </location>
</feature>
<evidence type="ECO:0000313" key="3">
    <source>
        <dbReference type="Proteomes" id="UP000184121"/>
    </source>
</evidence>
<protein>
    <recommendedName>
        <fullName evidence="4">PKD domain-containing protein</fullName>
    </recommendedName>
</protein>
<dbReference type="EMBL" id="FRBY01000001">
    <property type="protein sequence ID" value="SHL52772.1"/>
    <property type="molecule type" value="Genomic_DNA"/>
</dbReference>
<dbReference type="STRING" id="29534.SAMN05444366_1016"/>
<proteinExistence type="predicted"/>
<dbReference type="OrthoDB" id="1150003at2"/>
<dbReference type="PROSITE" id="PS51257">
    <property type="entry name" value="PROKAR_LIPOPROTEIN"/>
    <property type="match status" value="1"/>
</dbReference>
<feature type="chain" id="PRO_5009924067" description="PKD domain-containing protein" evidence="1">
    <location>
        <begin position="23"/>
        <end position="294"/>
    </location>
</feature>